<evidence type="ECO:0000256" key="1">
    <source>
        <dbReference type="ARBA" id="ARBA00022741"/>
    </source>
</evidence>
<dbReference type="GO" id="GO:0005524">
    <property type="term" value="F:ATP binding"/>
    <property type="evidence" value="ECO:0007669"/>
    <property type="project" value="UniProtKB-KW"/>
</dbReference>
<dbReference type="Pfam" id="PF00069">
    <property type="entry name" value="Pkinase"/>
    <property type="match status" value="1"/>
</dbReference>
<protein>
    <submittedName>
        <fullName evidence="4">SNF-related serine/threonine-protein kinase</fullName>
    </submittedName>
</protein>
<dbReference type="GO" id="GO:0005737">
    <property type="term" value="C:cytoplasm"/>
    <property type="evidence" value="ECO:0007669"/>
    <property type="project" value="TreeGrafter"/>
</dbReference>
<dbReference type="PROSITE" id="PS00108">
    <property type="entry name" value="PROTEIN_KINASE_ST"/>
    <property type="match status" value="1"/>
</dbReference>
<proteinExistence type="predicted"/>
<accession>A0A2P6NLH4</accession>
<dbReference type="InterPro" id="IPR008271">
    <property type="entry name" value="Ser/Thr_kinase_AS"/>
</dbReference>
<keyword evidence="4" id="KW-0418">Kinase</keyword>
<organism evidence="4 5">
    <name type="scientific">Planoprotostelium fungivorum</name>
    <dbReference type="NCBI Taxonomy" id="1890364"/>
    <lineage>
        <taxon>Eukaryota</taxon>
        <taxon>Amoebozoa</taxon>
        <taxon>Evosea</taxon>
        <taxon>Variosea</taxon>
        <taxon>Cavosteliida</taxon>
        <taxon>Cavosteliaceae</taxon>
        <taxon>Planoprotostelium</taxon>
    </lineage>
</organism>
<keyword evidence="2" id="KW-0067">ATP-binding</keyword>
<dbReference type="Gene3D" id="1.10.510.10">
    <property type="entry name" value="Transferase(Phosphotransferase) domain 1"/>
    <property type="match status" value="1"/>
</dbReference>
<dbReference type="SUPFAM" id="SSF56112">
    <property type="entry name" value="Protein kinase-like (PK-like)"/>
    <property type="match status" value="1"/>
</dbReference>
<dbReference type="AlphaFoldDB" id="A0A2P6NLH4"/>
<sequence length="292" mass="33208">MTQLFQMNVEGYSYTGLKRLEAGGYGEVFLARQEPGDRIVVMKVIDKHKDESVQYRFQCEVMAGKVLEGVEGVVRTLHFFESPRHYWLVTDFLEGGDLFQHMEQEGPMDEDTIKDVMRQLLRTLKQCHLAGIAHKDIKPENIVFDRNTNHVSLLDFGLCSHFDATLSDHTTDRAGSVEYSAPEIKMGRQVHFSSRCLDVWSLGATCLAALYNHIPAVTLKSMKDVYCGKRTMLDALKPTSTTIHISEQAEDFLSRATEVQPSKRATVDELLAHPFLRTKEEQNIPKARRMSL</sequence>
<comment type="caution">
    <text evidence="4">The sequence shown here is derived from an EMBL/GenBank/DDBJ whole genome shotgun (WGS) entry which is preliminary data.</text>
</comment>
<dbReference type="GO" id="GO:0004674">
    <property type="term" value="F:protein serine/threonine kinase activity"/>
    <property type="evidence" value="ECO:0007669"/>
    <property type="project" value="TreeGrafter"/>
</dbReference>
<keyword evidence="4" id="KW-0808">Transferase</keyword>
<dbReference type="PROSITE" id="PS50011">
    <property type="entry name" value="PROTEIN_KINASE_DOM"/>
    <property type="match status" value="1"/>
</dbReference>
<dbReference type="EMBL" id="MDYQ01000056">
    <property type="protein sequence ID" value="PRP84820.1"/>
    <property type="molecule type" value="Genomic_DNA"/>
</dbReference>
<dbReference type="InterPro" id="IPR000719">
    <property type="entry name" value="Prot_kinase_dom"/>
</dbReference>
<dbReference type="SMART" id="SM00220">
    <property type="entry name" value="S_TKc"/>
    <property type="match status" value="1"/>
</dbReference>
<evidence type="ECO:0000313" key="4">
    <source>
        <dbReference type="EMBL" id="PRP84820.1"/>
    </source>
</evidence>
<feature type="domain" description="Protein kinase" evidence="3">
    <location>
        <begin position="14"/>
        <end position="276"/>
    </location>
</feature>
<gene>
    <name evidence="4" type="ORF">PROFUN_07474</name>
</gene>
<dbReference type="STRING" id="1890364.A0A2P6NLH4"/>
<dbReference type="GO" id="GO:0035556">
    <property type="term" value="P:intracellular signal transduction"/>
    <property type="evidence" value="ECO:0007669"/>
    <property type="project" value="TreeGrafter"/>
</dbReference>
<reference evidence="4 5" key="1">
    <citation type="journal article" date="2018" name="Genome Biol. Evol.">
        <title>Multiple Roots of Fruiting Body Formation in Amoebozoa.</title>
        <authorList>
            <person name="Hillmann F."/>
            <person name="Forbes G."/>
            <person name="Novohradska S."/>
            <person name="Ferling I."/>
            <person name="Riege K."/>
            <person name="Groth M."/>
            <person name="Westermann M."/>
            <person name="Marz M."/>
            <person name="Spaller T."/>
            <person name="Winckler T."/>
            <person name="Schaap P."/>
            <person name="Glockner G."/>
        </authorList>
    </citation>
    <scope>NUCLEOTIDE SEQUENCE [LARGE SCALE GENOMIC DNA]</scope>
    <source>
        <strain evidence="4 5">Jena</strain>
    </source>
</reference>
<dbReference type="PANTHER" id="PTHR24346">
    <property type="entry name" value="MAP/MICROTUBULE AFFINITY-REGULATING KINASE"/>
    <property type="match status" value="1"/>
</dbReference>
<evidence type="ECO:0000313" key="5">
    <source>
        <dbReference type="Proteomes" id="UP000241769"/>
    </source>
</evidence>
<name>A0A2P6NLH4_9EUKA</name>
<dbReference type="OrthoDB" id="541276at2759"/>
<evidence type="ECO:0000259" key="3">
    <source>
        <dbReference type="PROSITE" id="PS50011"/>
    </source>
</evidence>
<keyword evidence="5" id="KW-1185">Reference proteome</keyword>
<keyword evidence="1" id="KW-0547">Nucleotide-binding</keyword>
<dbReference type="Proteomes" id="UP000241769">
    <property type="component" value="Unassembled WGS sequence"/>
</dbReference>
<evidence type="ECO:0000256" key="2">
    <source>
        <dbReference type="ARBA" id="ARBA00022840"/>
    </source>
</evidence>
<dbReference type="InParanoid" id="A0A2P6NLH4"/>
<dbReference type="InterPro" id="IPR011009">
    <property type="entry name" value="Kinase-like_dom_sf"/>
</dbReference>
<dbReference type="PANTHER" id="PTHR24346:SF30">
    <property type="entry name" value="MATERNAL EMBRYONIC LEUCINE ZIPPER KINASE"/>
    <property type="match status" value="1"/>
</dbReference>